<comment type="similarity">
    <text evidence="2">Belongs to the MSOX/MTOX family.</text>
</comment>
<feature type="region of interest" description="Disordered" evidence="6">
    <location>
        <begin position="423"/>
        <end position="447"/>
    </location>
</feature>
<protein>
    <recommendedName>
        <fullName evidence="7">FAD dependent oxidoreductase domain-containing protein</fullName>
    </recommendedName>
</protein>
<evidence type="ECO:0000256" key="5">
    <source>
        <dbReference type="ARBA" id="ARBA00023002"/>
    </source>
</evidence>
<dbReference type="GO" id="GO:0008115">
    <property type="term" value="F:sarcosine oxidase activity"/>
    <property type="evidence" value="ECO:0007669"/>
    <property type="project" value="TreeGrafter"/>
</dbReference>
<dbReference type="Gene3D" id="3.50.50.60">
    <property type="entry name" value="FAD/NAD(P)-binding domain"/>
    <property type="match status" value="1"/>
</dbReference>
<dbReference type="PANTHER" id="PTHR10961:SF45">
    <property type="entry name" value="FAD DEPENDENT OXIDOREDUCTASE DOMAIN-CONTAINING PROTEIN-RELATED"/>
    <property type="match status" value="1"/>
</dbReference>
<dbReference type="InterPro" id="IPR036188">
    <property type="entry name" value="FAD/NAD-bd_sf"/>
</dbReference>
<reference evidence="8" key="1">
    <citation type="journal article" date="2023" name="Mol. Plant Microbe Interact.">
        <title>Elucidating the Obligate Nature and Biological Capacity of an Invasive Fungal Corn Pathogen.</title>
        <authorList>
            <person name="MacCready J.S."/>
            <person name="Roggenkamp E.M."/>
            <person name="Gdanetz K."/>
            <person name="Chilvers M.I."/>
        </authorList>
    </citation>
    <scope>NUCLEOTIDE SEQUENCE</scope>
    <source>
        <strain evidence="8">PM02</strain>
    </source>
</reference>
<keyword evidence="3" id="KW-0285">Flavoprotein</keyword>
<dbReference type="Pfam" id="PF01266">
    <property type="entry name" value="DAO"/>
    <property type="match status" value="1"/>
</dbReference>
<dbReference type="GO" id="GO:0004657">
    <property type="term" value="F:proline dehydrogenase activity"/>
    <property type="evidence" value="ECO:0007669"/>
    <property type="project" value="TreeGrafter"/>
</dbReference>
<feature type="compositionally biased region" description="Basic and acidic residues" evidence="6">
    <location>
        <begin position="435"/>
        <end position="447"/>
    </location>
</feature>
<dbReference type="Gene3D" id="3.30.9.10">
    <property type="entry name" value="D-Amino Acid Oxidase, subunit A, domain 2"/>
    <property type="match status" value="1"/>
</dbReference>
<dbReference type="Proteomes" id="UP001217918">
    <property type="component" value="Unassembled WGS sequence"/>
</dbReference>
<dbReference type="SUPFAM" id="SSF51905">
    <property type="entry name" value="FAD/NAD(P)-binding domain"/>
    <property type="match status" value="1"/>
</dbReference>
<evidence type="ECO:0000256" key="1">
    <source>
        <dbReference type="ARBA" id="ARBA00001974"/>
    </source>
</evidence>
<comment type="caution">
    <text evidence="8">The sequence shown here is derived from an EMBL/GenBank/DDBJ whole genome shotgun (WGS) entry which is preliminary data.</text>
</comment>
<keyword evidence="9" id="KW-1185">Reference proteome</keyword>
<gene>
    <name evidence="8" type="ORF">P8C59_003520</name>
</gene>
<evidence type="ECO:0000259" key="7">
    <source>
        <dbReference type="Pfam" id="PF01266"/>
    </source>
</evidence>
<evidence type="ECO:0000256" key="3">
    <source>
        <dbReference type="ARBA" id="ARBA00022630"/>
    </source>
</evidence>
<evidence type="ECO:0000256" key="4">
    <source>
        <dbReference type="ARBA" id="ARBA00022827"/>
    </source>
</evidence>
<organism evidence="8 9">
    <name type="scientific">Phyllachora maydis</name>
    <dbReference type="NCBI Taxonomy" id="1825666"/>
    <lineage>
        <taxon>Eukaryota</taxon>
        <taxon>Fungi</taxon>
        <taxon>Dikarya</taxon>
        <taxon>Ascomycota</taxon>
        <taxon>Pezizomycotina</taxon>
        <taxon>Sordariomycetes</taxon>
        <taxon>Sordariomycetidae</taxon>
        <taxon>Phyllachorales</taxon>
        <taxon>Phyllachoraceae</taxon>
        <taxon>Phyllachora</taxon>
    </lineage>
</organism>
<evidence type="ECO:0000256" key="2">
    <source>
        <dbReference type="ARBA" id="ARBA00010989"/>
    </source>
</evidence>
<dbReference type="EMBL" id="JAQQPM010000002">
    <property type="protein sequence ID" value="KAK2068905.1"/>
    <property type="molecule type" value="Genomic_DNA"/>
</dbReference>
<proteinExistence type="inferred from homology"/>
<name>A0AAD9I1K9_9PEZI</name>
<evidence type="ECO:0000256" key="6">
    <source>
        <dbReference type="SAM" id="MobiDB-lite"/>
    </source>
</evidence>
<sequence length="447" mass="47891">MPPLAPTDRIAIVGAGAFGLSTALHLVLAGHPSALITVLDRSLPPVTDGSSVDISRIIRADYADPVYATLGAEALAAWQAPGSVFAPAFHAAPFCLVVQETAHGRTVADPAYLAEIKHNLRRLGLPYRELASAEDVRRAWPEGLGAGRLAGRGFQAYVSEDAGWADAAMGVTLARDECVRRGVSFIGGEAGTVRRLLYRADGTVMAAETASGLVVEADVFVVAAGAWTAGLVSLGQATISTGQIVAFLKLRGKEEEQRFSKLPIYINLSTGWFVFPTHPDTKLLKIACHGFGYTNTMLVVDADGPRDISTPPVQKMPTRLQGIPEEGISRLRAGLVDALGVEFADRPLERTAVCWYTETPTGDFIIDRHPRHSNLVVATGGSGHGYKMIPIIGKYIVQAMQGTLSEQLRSRWRLDTKRMAGDALFSGDGSRGGPPRREFTPLEKAKL</sequence>
<evidence type="ECO:0000313" key="8">
    <source>
        <dbReference type="EMBL" id="KAK2068905.1"/>
    </source>
</evidence>
<dbReference type="PANTHER" id="PTHR10961">
    <property type="entry name" value="PEROXISOMAL SARCOSINE OXIDASE"/>
    <property type="match status" value="1"/>
</dbReference>
<dbReference type="GO" id="GO:0050031">
    <property type="term" value="F:L-pipecolate oxidase activity"/>
    <property type="evidence" value="ECO:0007669"/>
    <property type="project" value="TreeGrafter"/>
</dbReference>
<keyword evidence="5" id="KW-0560">Oxidoreductase</keyword>
<comment type="cofactor">
    <cofactor evidence="1">
        <name>FAD</name>
        <dbReference type="ChEBI" id="CHEBI:57692"/>
    </cofactor>
</comment>
<dbReference type="GO" id="GO:0050660">
    <property type="term" value="F:flavin adenine dinucleotide binding"/>
    <property type="evidence" value="ECO:0007669"/>
    <property type="project" value="InterPro"/>
</dbReference>
<dbReference type="AlphaFoldDB" id="A0AAD9I1K9"/>
<evidence type="ECO:0000313" key="9">
    <source>
        <dbReference type="Proteomes" id="UP001217918"/>
    </source>
</evidence>
<accession>A0AAD9I1K9</accession>
<keyword evidence="4" id="KW-0274">FAD</keyword>
<dbReference type="InterPro" id="IPR006076">
    <property type="entry name" value="FAD-dep_OxRdtase"/>
</dbReference>
<dbReference type="InterPro" id="IPR045170">
    <property type="entry name" value="MTOX"/>
</dbReference>
<feature type="domain" description="FAD dependent oxidoreductase" evidence="7">
    <location>
        <begin position="9"/>
        <end position="398"/>
    </location>
</feature>